<feature type="non-terminal residue" evidence="2">
    <location>
        <position position="1"/>
    </location>
</feature>
<reference evidence="2 3" key="1">
    <citation type="submission" date="2020-01" db="EMBL/GenBank/DDBJ databases">
        <title>Novel species isolated from a subtropical stream in China.</title>
        <authorList>
            <person name="Lu H."/>
        </authorList>
    </citation>
    <scope>NUCLEOTIDE SEQUENCE [LARGE SCALE GENOMIC DNA]</scope>
    <source>
        <strain evidence="2 3">FT82W</strain>
    </source>
</reference>
<evidence type="ECO:0000313" key="2">
    <source>
        <dbReference type="EMBL" id="MYM92131.1"/>
    </source>
</evidence>
<name>A0A845GE07_9BURK</name>
<organism evidence="2 3">
    <name type="scientific">Duganella vulcania</name>
    <dbReference type="NCBI Taxonomy" id="2692166"/>
    <lineage>
        <taxon>Bacteria</taxon>
        <taxon>Pseudomonadati</taxon>
        <taxon>Pseudomonadota</taxon>
        <taxon>Betaproteobacteria</taxon>
        <taxon>Burkholderiales</taxon>
        <taxon>Oxalobacteraceae</taxon>
        <taxon>Telluria group</taxon>
        <taxon>Duganella</taxon>
    </lineage>
</organism>
<dbReference type="Proteomes" id="UP000470302">
    <property type="component" value="Unassembled WGS sequence"/>
</dbReference>
<evidence type="ECO:0000313" key="3">
    <source>
        <dbReference type="Proteomes" id="UP000470302"/>
    </source>
</evidence>
<accession>A0A845GE07</accession>
<dbReference type="Pfam" id="PF17863">
    <property type="entry name" value="AAA_lid_2"/>
    <property type="match status" value="1"/>
</dbReference>
<dbReference type="AlphaFoldDB" id="A0A845GE07"/>
<sequence length="55" mass="5971">RAWAALEGRDHVLPEDVQAVLVPVCAHRLRPLKAAHGVALASRDLVLQLQQSVPV</sequence>
<comment type="caution">
    <text evidence="2">The sequence shown here is derived from an EMBL/GenBank/DDBJ whole genome shotgun (WGS) entry which is preliminary data.</text>
</comment>
<dbReference type="InterPro" id="IPR041628">
    <property type="entry name" value="ChlI/MoxR_AAA_lid"/>
</dbReference>
<dbReference type="EMBL" id="WWCW01000443">
    <property type="protein sequence ID" value="MYM92131.1"/>
    <property type="molecule type" value="Genomic_DNA"/>
</dbReference>
<feature type="domain" description="ChlI/MoxR AAA lid" evidence="1">
    <location>
        <begin position="1"/>
        <end position="37"/>
    </location>
</feature>
<evidence type="ECO:0000259" key="1">
    <source>
        <dbReference type="Pfam" id="PF17863"/>
    </source>
</evidence>
<dbReference type="Gene3D" id="1.10.8.80">
    <property type="entry name" value="Magnesium chelatase subunit I, C-Terminal domain"/>
    <property type="match status" value="1"/>
</dbReference>
<protein>
    <submittedName>
        <fullName evidence="2">AAA family ATPase</fullName>
    </submittedName>
</protein>
<proteinExistence type="predicted"/>
<gene>
    <name evidence="2" type="ORF">GTP91_33820</name>
</gene>